<dbReference type="Proteomes" id="UP000291286">
    <property type="component" value="Unassembled WGS sequence"/>
</dbReference>
<comment type="caution">
    <text evidence="2">The sequence shown here is derived from an EMBL/GenBank/DDBJ whole genome shotgun (WGS) entry which is preliminary data.</text>
</comment>
<keyword evidence="1" id="KW-0732">Signal</keyword>
<feature type="signal peptide" evidence="1">
    <location>
        <begin position="1"/>
        <end position="21"/>
    </location>
</feature>
<sequence>MKLLDYTLISLLAGTAPLAAAQEASPAQPETPEPQCGPEGCQASEGLLFKVRTRGDTQPVTAPQASDAAALAADRRVDILQVQPGQATATGKFSINLANGGVIWATEDPQIGTAELSVSAPGLVAFDGARITKPVQFYVRSNYSAFVARYELAIYRATDTDLVAPLATVPMQVGNVSHVDWDGQLPADYHYRAGDSLAYVLRAYDAQGRFDETTPRTLQLVRPDEAQRGSDLLRTSTERSLGTALTDDQAQTQRLVEDVFAGNGLRLQNIPLYGSRVRIQGRNLPEGYQLAINGETYPVDLERKFAAEYLVPVGHHSFDVALQDDADGLGGAAAGTGVPAAHRTLDVDVTGRYFFGVGLADVTVAQNKVSGSTATLSATDPRYADDIISDGRLAFYGKAKFNGKYLVTAQADTTEQDLEHLFDHFTQAYATDVFRSLDPDLYYPTYGDDSSVRRDVDTQGRFYVRVDWDKNQALWGNYATGFTDTEYAQYVRSLYGAAIDWRSHAINPWGEAKTQVRAFGSQAQSAPGHSEFLGTGGSLYYLKHTEILAGSDQVVLEVSDPTTGRVVDRATLVRGVDYEIDQIQGRILLTRPLAQITRDNVTTLTRDTPLDGYTQRLLVDYEFVPTGFDDDEFTAGFRGKQWLGDHVAVGATYVDENRSGEDYTLKGGDVTLQAGRGTYLKAEYSQTESYATPVFFSDNGGFTFTQINATGPRQGEAKAVEARANLKELGWTQQDWAAGAWWREVGAGYSISRYDTGEDLTEYGAEVTGQFTQDLSVYARYSKTQSGAQSLIQAQVTSEWRIGDFDTLAAEIRRVEEQRTVGDAAGLLGALKYTHRFGDTFDLYGQAQLTLDDDHGKYADNDAYTVGGKYLFGNLSSVGAEVTSGDRGDAATVNAEYRLTPDHSLYGAYTATHDDTQAYDPLFNNSARDGWTLGQRWRLSNQINVFNESQFLKDDTAGESGLAHTFGLDFYPAQGWTSGFTLQRGDLVNSAGGQVERRAISVSLGRTSPDTDWASKVEWRRDTGAEEREQWVSTNRLTHRFNDSWRIAGRLNYSDTDDKLDPLAGARFIQGNLGFAWRPWDSVRWAVFGRYTYLYDLATLAQIGGHDYDQKTQVLSLEGVYKPDQRWEFAAKVAQRVGKARYGRGTGQWFDSTTTFYGTTVRYDLGQQWHAMGEYRLLKVEDGGNRQGWLAGVDRDIGKNLRIGLGYNFTQFSDDLTDFDYDHKGWFINLVGSY</sequence>
<evidence type="ECO:0000256" key="1">
    <source>
        <dbReference type="SAM" id="SignalP"/>
    </source>
</evidence>
<accession>A0A4Q8LSH0</accession>
<gene>
    <name evidence="2" type="ORF">EA661_03500</name>
</gene>
<dbReference type="AlphaFoldDB" id="A0A4Q8LSH0"/>
<name>A0A4Q8LSH0_9GAMM</name>
<evidence type="ECO:0008006" key="4">
    <source>
        <dbReference type="Google" id="ProtNLM"/>
    </source>
</evidence>
<feature type="chain" id="PRO_5020179807" description="TonB-dependent receptor" evidence="1">
    <location>
        <begin position="22"/>
        <end position="1234"/>
    </location>
</feature>
<protein>
    <recommendedName>
        <fullName evidence="4">TonB-dependent receptor</fullName>
    </recommendedName>
</protein>
<evidence type="ECO:0000313" key="3">
    <source>
        <dbReference type="Proteomes" id="UP000291286"/>
    </source>
</evidence>
<dbReference type="EMBL" id="SHMB01000001">
    <property type="protein sequence ID" value="TAA33580.1"/>
    <property type="molecule type" value="Genomic_DNA"/>
</dbReference>
<evidence type="ECO:0000313" key="2">
    <source>
        <dbReference type="EMBL" id="TAA33580.1"/>
    </source>
</evidence>
<reference evidence="2 3" key="1">
    <citation type="submission" date="2019-02" db="EMBL/GenBank/DDBJ databases">
        <title>WGS of Pseudoxanthomonas species novum from clinical isolates.</title>
        <authorList>
            <person name="Bernier A.-M."/>
            <person name="Bernard K."/>
            <person name="Vachon A."/>
        </authorList>
    </citation>
    <scope>NUCLEOTIDE SEQUENCE [LARGE SCALE GENOMIC DNA]</scope>
    <source>
        <strain evidence="2 3">NML171202</strain>
    </source>
</reference>
<dbReference type="SUPFAM" id="SSF56935">
    <property type="entry name" value="Porins"/>
    <property type="match status" value="2"/>
</dbReference>
<organism evidence="2 3">
    <name type="scientific">Pseudoxanthomonas winnipegensis</name>
    <dbReference type="NCBI Taxonomy" id="2480810"/>
    <lineage>
        <taxon>Bacteria</taxon>
        <taxon>Pseudomonadati</taxon>
        <taxon>Pseudomonadota</taxon>
        <taxon>Gammaproteobacteria</taxon>
        <taxon>Lysobacterales</taxon>
        <taxon>Lysobacteraceae</taxon>
        <taxon>Pseudoxanthomonas</taxon>
    </lineage>
</organism>
<proteinExistence type="predicted"/>